<dbReference type="InterPro" id="IPR001752">
    <property type="entry name" value="Kinesin_motor_dom"/>
</dbReference>
<sequence>AENVTKLVHKLSELEAISKYEVENWYKTEEAFQNFEDFYLQVRQEIVQTLQSLAHVVKVMQHSTLGFTDLGGRFDLYKSTETCRSSLVESRRLFTQNRRLYNEFLLSKGNVRVYGCVRPCTDKNQTIIQFIGEDGELVIADPSVHTDDGHRSFKFNKVYDQQATEEEVFLDTQPVIRSVIDGYNVCIFTFGQSGWEKTNTKTGLDALSPKNWGVHFEALNVLFQMSWNRRNSFTYEIDVQMVEIYNEQIRDLLQIGVSHNNSQPNGLTVPDASMHPVESVSDVLKLMQIGLAKQARGFTALNERSNRSHSILTVHVHGTDLVTMATLRGSLHLVDLARSGSVNCSQVTRGRLRETQCISKSLSALGDVMFSLSQKNDHVPYTDSQLTRVLQSSLGGQAKTVMFVQLNPDADAYSETLSTLNFAERFSGVELGIAEN</sequence>
<dbReference type="Proteomes" id="UP001202328">
    <property type="component" value="Unassembled WGS sequence"/>
</dbReference>
<dbReference type="InterPro" id="IPR027417">
    <property type="entry name" value="P-loop_NTPase"/>
</dbReference>
<proteinExistence type="inferred from homology"/>
<dbReference type="PROSITE" id="PS50067">
    <property type="entry name" value="KINESIN_MOTOR_2"/>
    <property type="match status" value="1"/>
</dbReference>
<dbReference type="AlphaFoldDB" id="A0AAD4S503"/>
<feature type="domain" description="Kinesin motor" evidence="8">
    <location>
        <begin position="110"/>
        <end position="429"/>
    </location>
</feature>
<evidence type="ECO:0000256" key="4">
    <source>
        <dbReference type="ARBA" id="ARBA00022840"/>
    </source>
</evidence>
<name>A0AAD4S503_9MAGN</name>
<dbReference type="InterPro" id="IPR036961">
    <property type="entry name" value="Kinesin_motor_dom_sf"/>
</dbReference>
<keyword evidence="5" id="KW-0175">Coiled coil</keyword>
<dbReference type="SMART" id="SM00129">
    <property type="entry name" value="KISc"/>
    <property type="match status" value="1"/>
</dbReference>
<evidence type="ECO:0000313" key="9">
    <source>
        <dbReference type="EMBL" id="KAI3863665.1"/>
    </source>
</evidence>
<dbReference type="PANTHER" id="PTHR47972">
    <property type="entry name" value="KINESIN-LIKE PROTEIN KLP-3"/>
    <property type="match status" value="1"/>
</dbReference>
<dbReference type="GO" id="GO:0005874">
    <property type="term" value="C:microtubule"/>
    <property type="evidence" value="ECO:0007669"/>
    <property type="project" value="UniProtKB-KW"/>
</dbReference>
<comment type="similarity">
    <text evidence="1">Belongs to the TRAFAC class myosin-kinesin ATPase superfamily. Kinesin family. KIN-14 subfamily.</text>
</comment>
<evidence type="ECO:0000256" key="3">
    <source>
        <dbReference type="ARBA" id="ARBA00022741"/>
    </source>
</evidence>
<dbReference type="SUPFAM" id="SSF52540">
    <property type="entry name" value="P-loop containing nucleoside triphosphate hydrolases"/>
    <property type="match status" value="1"/>
</dbReference>
<evidence type="ECO:0000256" key="6">
    <source>
        <dbReference type="ARBA" id="ARBA00023175"/>
    </source>
</evidence>
<dbReference type="PRINTS" id="PR00380">
    <property type="entry name" value="KINESINHEAVY"/>
</dbReference>
<keyword evidence="3" id="KW-0547">Nucleotide-binding</keyword>
<evidence type="ECO:0000256" key="1">
    <source>
        <dbReference type="ARBA" id="ARBA00010899"/>
    </source>
</evidence>
<dbReference type="GO" id="GO:0003777">
    <property type="term" value="F:microtubule motor activity"/>
    <property type="evidence" value="ECO:0007669"/>
    <property type="project" value="InterPro"/>
</dbReference>
<evidence type="ECO:0000256" key="7">
    <source>
        <dbReference type="PROSITE-ProRule" id="PRU00283"/>
    </source>
</evidence>
<dbReference type="FunFam" id="3.40.850.10:FF:000044">
    <property type="entry name" value="p-loop containing nucleoside triphosphate hydrolases superfamily protein"/>
    <property type="match status" value="1"/>
</dbReference>
<keyword evidence="2" id="KW-0493">Microtubule</keyword>
<evidence type="ECO:0000256" key="5">
    <source>
        <dbReference type="ARBA" id="ARBA00023054"/>
    </source>
</evidence>
<protein>
    <recommendedName>
        <fullName evidence="8">Kinesin motor domain-containing protein</fullName>
    </recommendedName>
</protein>
<dbReference type="GO" id="GO:0005524">
    <property type="term" value="F:ATP binding"/>
    <property type="evidence" value="ECO:0007669"/>
    <property type="project" value="UniProtKB-KW"/>
</dbReference>
<dbReference type="PANTHER" id="PTHR47972:SF14">
    <property type="entry name" value="KINESIN-LIKE PROTEIN KIN-14J"/>
    <property type="match status" value="1"/>
</dbReference>
<gene>
    <name evidence="9" type="ORF">MKW98_031257</name>
</gene>
<dbReference type="InterPro" id="IPR027640">
    <property type="entry name" value="Kinesin-like_fam"/>
</dbReference>
<organism evidence="9 10">
    <name type="scientific">Papaver atlanticum</name>
    <dbReference type="NCBI Taxonomy" id="357466"/>
    <lineage>
        <taxon>Eukaryota</taxon>
        <taxon>Viridiplantae</taxon>
        <taxon>Streptophyta</taxon>
        <taxon>Embryophyta</taxon>
        <taxon>Tracheophyta</taxon>
        <taxon>Spermatophyta</taxon>
        <taxon>Magnoliopsida</taxon>
        <taxon>Ranunculales</taxon>
        <taxon>Papaveraceae</taxon>
        <taxon>Papaveroideae</taxon>
        <taxon>Papaver</taxon>
    </lineage>
</organism>
<keyword evidence="6" id="KW-0505">Motor protein</keyword>
<accession>A0AAD4S503</accession>
<dbReference type="EMBL" id="JAJJMB010014022">
    <property type="protein sequence ID" value="KAI3863665.1"/>
    <property type="molecule type" value="Genomic_DNA"/>
</dbReference>
<feature type="non-terminal residue" evidence="9">
    <location>
        <position position="436"/>
    </location>
</feature>
<keyword evidence="10" id="KW-1185">Reference proteome</keyword>
<comment type="caution">
    <text evidence="7">Lacks conserved residue(s) required for the propagation of feature annotation.</text>
</comment>
<dbReference type="Gene3D" id="3.40.850.10">
    <property type="entry name" value="Kinesin motor domain"/>
    <property type="match status" value="1"/>
</dbReference>
<evidence type="ECO:0000256" key="2">
    <source>
        <dbReference type="ARBA" id="ARBA00022701"/>
    </source>
</evidence>
<dbReference type="Pfam" id="PF00225">
    <property type="entry name" value="Kinesin"/>
    <property type="match status" value="1"/>
</dbReference>
<reference evidence="9" key="1">
    <citation type="submission" date="2022-04" db="EMBL/GenBank/DDBJ databases">
        <title>A functionally conserved STORR gene fusion in Papaver species that diverged 16.8 million years ago.</title>
        <authorList>
            <person name="Catania T."/>
        </authorList>
    </citation>
    <scope>NUCLEOTIDE SEQUENCE</scope>
    <source>
        <strain evidence="9">S-188037</strain>
    </source>
</reference>
<keyword evidence="4" id="KW-0067">ATP-binding</keyword>
<comment type="caution">
    <text evidence="9">The sequence shown here is derived from an EMBL/GenBank/DDBJ whole genome shotgun (WGS) entry which is preliminary data.</text>
</comment>
<evidence type="ECO:0000259" key="8">
    <source>
        <dbReference type="PROSITE" id="PS50067"/>
    </source>
</evidence>
<dbReference type="GO" id="GO:0008017">
    <property type="term" value="F:microtubule binding"/>
    <property type="evidence" value="ECO:0007669"/>
    <property type="project" value="InterPro"/>
</dbReference>
<evidence type="ECO:0000313" key="10">
    <source>
        <dbReference type="Proteomes" id="UP001202328"/>
    </source>
</evidence>
<dbReference type="GO" id="GO:0007018">
    <property type="term" value="P:microtubule-based movement"/>
    <property type="evidence" value="ECO:0007669"/>
    <property type="project" value="InterPro"/>
</dbReference>